<dbReference type="InterPro" id="IPR001156">
    <property type="entry name" value="Transferrin-like_dom"/>
</dbReference>
<dbReference type="PROSITE" id="PS51408">
    <property type="entry name" value="TRANSFERRIN_LIKE_4"/>
    <property type="match status" value="1"/>
</dbReference>
<evidence type="ECO:0000256" key="1">
    <source>
        <dbReference type="SAM" id="SignalP"/>
    </source>
</evidence>
<dbReference type="SUPFAM" id="SSF53850">
    <property type="entry name" value="Periplasmic binding protein-like II"/>
    <property type="match status" value="1"/>
</dbReference>
<dbReference type="Proteomes" id="UP001163046">
    <property type="component" value="Unassembled WGS sequence"/>
</dbReference>
<sequence>MAKLLFAFVVLMTIQYAFSAPFSFKWCALPQETSKCDVFKTYVEKTAQNLSLEVTASCVAGNTTEDCMTKIKDGQADLVTLGGGDIYKAGKNYSLVPIVSEQYGEYGVKYYAIAVVKKNNTGFDITSLKGKKTCHTGVGRTAGWIVPMGYLLGSKNNASYGMRKCQQKFHISVQVLQRELCSRSPYRIQQPLRAVRGYWG</sequence>
<evidence type="ECO:0000313" key="4">
    <source>
        <dbReference type="Proteomes" id="UP001163046"/>
    </source>
</evidence>
<dbReference type="GO" id="GO:0006826">
    <property type="term" value="P:iron ion transport"/>
    <property type="evidence" value="ECO:0007669"/>
    <property type="project" value="TreeGrafter"/>
</dbReference>
<gene>
    <name evidence="3" type="primary">MFI2_5</name>
    <name evidence="3" type="ORF">OS493_010017</name>
</gene>
<dbReference type="PANTHER" id="PTHR11485">
    <property type="entry name" value="TRANSFERRIN"/>
    <property type="match status" value="1"/>
</dbReference>
<dbReference type="GO" id="GO:0055037">
    <property type="term" value="C:recycling endosome"/>
    <property type="evidence" value="ECO:0007669"/>
    <property type="project" value="TreeGrafter"/>
</dbReference>
<dbReference type="CDD" id="cd13529">
    <property type="entry name" value="PBP2_transferrin"/>
    <property type="match status" value="1"/>
</dbReference>
<evidence type="ECO:0000259" key="2">
    <source>
        <dbReference type="PROSITE" id="PS51408"/>
    </source>
</evidence>
<keyword evidence="1" id="KW-0732">Signal</keyword>
<feature type="chain" id="PRO_5040937924" evidence="1">
    <location>
        <begin position="20"/>
        <end position="200"/>
    </location>
</feature>
<evidence type="ECO:0000313" key="3">
    <source>
        <dbReference type="EMBL" id="KAJ7337163.1"/>
    </source>
</evidence>
<protein>
    <submittedName>
        <fullName evidence="3">Antigen p97 (Melanoma associated)</fullName>
    </submittedName>
</protein>
<name>A0A9X0CG11_9CNID</name>
<dbReference type="OrthoDB" id="9981115at2759"/>
<dbReference type="Gene3D" id="3.40.190.10">
    <property type="entry name" value="Periplasmic binding protein-like II"/>
    <property type="match status" value="1"/>
</dbReference>
<dbReference type="GO" id="GO:0005615">
    <property type="term" value="C:extracellular space"/>
    <property type="evidence" value="ECO:0007669"/>
    <property type="project" value="TreeGrafter"/>
</dbReference>
<dbReference type="AlphaFoldDB" id="A0A9X0CG11"/>
<dbReference type="GO" id="GO:0005886">
    <property type="term" value="C:plasma membrane"/>
    <property type="evidence" value="ECO:0007669"/>
    <property type="project" value="TreeGrafter"/>
</dbReference>
<accession>A0A9X0CG11</accession>
<proteinExistence type="predicted"/>
<dbReference type="PRINTS" id="PR00422">
    <property type="entry name" value="TRANSFERRIN"/>
</dbReference>
<dbReference type="EMBL" id="MU827781">
    <property type="protein sequence ID" value="KAJ7337163.1"/>
    <property type="molecule type" value="Genomic_DNA"/>
</dbReference>
<dbReference type="GO" id="GO:0005769">
    <property type="term" value="C:early endosome"/>
    <property type="evidence" value="ECO:0007669"/>
    <property type="project" value="TreeGrafter"/>
</dbReference>
<dbReference type="Pfam" id="PF00405">
    <property type="entry name" value="Transferrin"/>
    <property type="match status" value="1"/>
</dbReference>
<feature type="domain" description="Transferrin-like" evidence="2">
    <location>
        <begin position="24"/>
        <end position="200"/>
    </location>
</feature>
<feature type="signal peptide" evidence="1">
    <location>
        <begin position="1"/>
        <end position="19"/>
    </location>
</feature>
<reference evidence="3" key="1">
    <citation type="submission" date="2023-01" db="EMBL/GenBank/DDBJ databases">
        <title>Genome assembly of the deep-sea coral Lophelia pertusa.</title>
        <authorList>
            <person name="Herrera S."/>
            <person name="Cordes E."/>
        </authorList>
    </citation>
    <scope>NUCLEOTIDE SEQUENCE</scope>
    <source>
        <strain evidence="3">USNM1676648</strain>
        <tissue evidence="3">Polyp</tissue>
    </source>
</reference>
<keyword evidence="4" id="KW-1185">Reference proteome</keyword>
<organism evidence="3 4">
    <name type="scientific">Desmophyllum pertusum</name>
    <dbReference type="NCBI Taxonomy" id="174260"/>
    <lineage>
        <taxon>Eukaryota</taxon>
        <taxon>Metazoa</taxon>
        <taxon>Cnidaria</taxon>
        <taxon>Anthozoa</taxon>
        <taxon>Hexacorallia</taxon>
        <taxon>Scleractinia</taxon>
        <taxon>Caryophylliina</taxon>
        <taxon>Caryophylliidae</taxon>
        <taxon>Desmophyllum</taxon>
    </lineage>
</organism>
<dbReference type="PANTHER" id="PTHR11485:SF29">
    <property type="entry name" value="TRANSFERRIN 2"/>
    <property type="match status" value="1"/>
</dbReference>
<comment type="caution">
    <text evidence="3">The sequence shown here is derived from an EMBL/GenBank/DDBJ whole genome shotgun (WGS) entry which is preliminary data.</text>
</comment>
<dbReference type="SMART" id="SM00094">
    <property type="entry name" value="TR_FER"/>
    <property type="match status" value="1"/>
</dbReference>